<gene>
    <name evidence="1" type="primary">Acey_s0472.g2076</name>
    <name evidence="1" type="ORF">Y032_0472g2076</name>
</gene>
<keyword evidence="2" id="KW-1185">Reference proteome</keyword>
<dbReference type="OrthoDB" id="5872540at2759"/>
<evidence type="ECO:0000313" key="2">
    <source>
        <dbReference type="Proteomes" id="UP000024635"/>
    </source>
</evidence>
<comment type="caution">
    <text evidence="1">The sequence shown here is derived from an EMBL/GenBank/DDBJ whole genome shotgun (WGS) entry which is preliminary data.</text>
</comment>
<name>A0A016WWD2_9BILA</name>
<proteinExistence type="predicted"/>
<evidence type="ECO:0000313" key="1">
    <source>
        <dbReference type="EMBL" id="EYC44114.1"/>
    </source>
</evidence>
<protein>
    <submittedName>
        <fullName evidence="1">Uncharacterized protein</fullName>
    </submittedName>
</protein>
<dbReference type="Proteomes" id="UP000024635">
    <property type="component" value="Unassembled WGS sequence"/>
</dbReference>
<dbReference type="AlphaFoldDB" id="A0A016WWD2"/>
<organism evidence="1 2">
    <name type="scientific">Ancylostoma ceylanicum</name>
    <dbReference type="NCBI Taxonomy" id="53326"/>
    <lineage>
        <taxon>Eukaryota</taxon>
        <taxon>Metazoa</taxon>
        <taxon>Ecdysozoa</taxon>
        <taxon>Nematoda</taxon>
        <taxon>Chromadorea</taxon>
        <taxon>Rhabditida</taxon>
        <taxon>Rhabditina</taxon>
        <taxon>Rhabditomorpha</taxon>
        <taxon>Strongyloidea</taxon>
        <taxon>Ancylostomatidae</taxon>
        <taxon>Ancylostomatinae</taxon>
        <taxon>Ancylostoma</taxon>
    </lineage>
</organism>
<dbReference type="EMBL" id="JARK01000072">
    <property type="protein sequence ID" value="EYC44114.1"/>
    <property type="molecule type" value="Genomic_DNA"/>
</dbReference>
<reference evidence="2" key="1">
    <citation type="journal article" date="2015" name="Nat. Genet.">
        <title>The genome and transcriptome of the zoonotic hookworm Ancylostoma ceylanicum identify infection-specific gene families.</title>
        <authorList>
            <person name="Schwarz E.M."/>
            <person name="Hu Y."/>
            <person name="Antoshechkin I."/>
            <person name="Miller M.M."/>
            <person name="Sternberg P.W."/>
            <person name="Aroian R.V."/>
        </authorList>
    </citation>
    <scope>NUCLEOTIDE SEQUENCE</scope>
    <source>
        <strain evidence="2">HY135</strain>
    </source>
</reference>
<sequence length="114" mass="12971">MYCKFQQEHLSSELNIVNLRLEEVERLVSNLLQETKDENLLKLVKTEKPEQVEEITKSDSLQSVLSISSGSNAEEPSYQQKISRKPSQAFIFSQTFDDPKNAVGKADTTEITHL</sequence>
<accession>A0A016WWD2</accession>